<keyword evidence="1" id="KW-1133">Transmembrane helix</keyword>
<accession>A0A7W9W566</accession>
<evidence type="ECO:0000313" key="3">
    <source>
        <dbReference type="Proteomes" id="UP000520814"/>
    </source>
</evidence>
<sequence>MGRILFFFWLLMLLTSQFPKTEIPVEIILLFTLVMLPPALAFALWEARARLVADDDGLRWRHFGRWHAARWDEIDDYFFQASERGARTTNCLRFRDGRKLDLSFTLWGDQTEFLELVTQKATQAKSSGWLLRGKEGTITGRHVFSYKSPKRTERFEADEQGVRYFDGHTLHEAAWSEVLALHDPQLIFQRNVLTLDTRDWSASFSSALKDHNLLRAMIRQYAPQISMGRLRTPPRELLIPTERDNGKRTFHYQTRFYRSMLALPLLTGISSLAMGIWLALFSHRYGLEDMDKVCVVLSGFGLLCLAIWIIELRRFKIERIIVDRESVTWIHLLGERRVFFEEIQAIEISRESDTLVTRSGERPIRWRHSLANVAELRDEINQHLSAKNNEDSVA</sequence>
<feature type="transmembrane region" description="Helical" evidence="1">
    <location>
        <begin position="27"/>
        <end position="45"/>
    </location>
</feature>
<proteinExistence type="predicted"/>
<organism evidence="2 3">
    <name type="scientific">Armatimonas rosea</name>
    <dbReference type="NCBI Taxonomy" id="685828"/>
    <lineage>
        <taxon>Bacteria</taxon>
        <taxon>Bacillati</taxon>
        <taxon>Armatimonadota</taxon>
        <taxon>Armatimonadia</taxon>
        <taxon>Armatimonadales</taxon>
        <taxon>Armatimonadaceae</taxon>
        <taxon>Armatimonas</taxon>
    </lineage>
</organism>
<comment type="caution">
    <text evidence="2">The sequence shown here is derived from an EMBL/GenBank/DDBJ whole genome shotgun (WGS) entry which is preliminary data.</text>
</comment>
<keyword evidence="1" id="KW-0812">Transmembrane</keyword>
<name>A0A7W9W566_ARMRO</name>
<dbReference type="EMBL" id="JACHGW010000001">
    <property type="protein sequence ID" value="MBB6048272.1"/>
    <property type="molecule type" value="Genomic_DNA"/>
</dbReference>
<reference evidence="2 3" key="1">
    <citation type="submission" date="2020-08" db="EMBL/GenBank/DDBJ databases">
        <title>Genomic Encyclopedia of Type Strains, Phase IV (KMG-IV): sequencing the most valuable type-strain genomes for metagenomic binning, comparative biology and taxonomic classification.</title>
        <authorList>
            <person name="Goeker M."/>
        </authorList>
    </citation>
    <scope>NUCLEOTIDE SEQUENCE [LARGE SCALE GENOMIC DNA]</scope>
    <source>
        <strain evidence="2 3">DSM 23562</strain>
    </source>
</reference>
<evidence type="ECO:0000313" key="2">
    <source>
        <dbReference type="EMBL" id="MBB6048272.1"/>
    </source>
</evidence>
<protein>
    <submittedName>
        <fullName evidence="2">Uncharacterized protein</fullName>
    </submittedName>
</protein>
<evidence type="ECO:0000256" key="1">
    <source>
        <dbReference type="SAM" id="Phobius"/>
    </source>
</evidence>
<dbReference type="Proteomes" id="UP000520814">
    <property type="component" value="Unassembled WGS sequence"/>
</dbReference>
<dbReference type="AlphaFoldDB" id="A0A7W9W566"/>
<gene>
    <name evidence="2" type="ORF">HNQ39_000034</name>
</gene>
<keyword evidence="1" id="KW-0472">Membrane</keyword>
<feature type="transmembrane region" description="Helical" evidence="1">
    <location>
        <begin position="293"/>
        <end position="310"/>
    </location>
</feature>
<keyword evidence="3" id="KW-1185">Reference proteome</keyword>
<feature type="transmembrane region" description="Helical" evidence="1">
    <location>
        <begin position="261"/>
        <end position="281"/>
    </location>
</feature>